<dbReference type="EMBL" id="JAODUO010004007">
    <property type="protein sequence ID" value="KAK2145137.1"/>
    <property type="molecule type" value="Genomic_DNA"/>
</dbReference>
<reference evidence="4" key="1">
    <citation type="journal article" date="2023" name="Mol. Biol. Evol.">
        <title>Third-Generation Sequencing Reveals the Adaptive Role of the Epigenome in Three Deep-Sea Polychaetes.</title>
        <authorList>
            <person name="Perez M."/>
            <person name="Aroh O."/>
            <person name="Sun Y."/>
            <person name="Lan Y."/>
            <person name="Juniper S.K."/>
            <person name="Young C.R."/>
            <person name="Angers B."/>
            <person name="Qian P.Y."/>
        </authorList>
    </citation>
    <scope>NUCLEOTIDE SEQUENCE</scope>
    <source>
        <strain evidence="4">R07B-5</strain>
    </source>
</reference>
<sequence length="362" mass="41127">MYIHKFSGRNNDLETFIKDYLRDNVNIGTLCYLPVQCNFVCAYLSDMYSDTHSEETSIPSNDISAVRTMTQLYVLATINVAKKHGTKSLEHERTFDDMLGTSVRCHAKLAKHCTMSTPLQIIMYDEDLEEFGISDEDRKAGFLAESETKRLKGRLTHRRHRCWSFHHLSMQEMFAAVGLLLGPREDLMKLIQHEQSARQHEVLIKFIVGLWCDQPNKDFMDLVSGQAEAQETSLSEMAALSWILRQQKCRVAKVDRLDYEAIFNKVGPSLTFMFSIELAKPRQPFDVTTLQGLQQNTSVQELKLTGSHPLGADEAGRAFGKVVGRMEQLRVIELERCGLTPESLTALMTGVTGGCHKLEKFR</sequence>
<proteinExistence type="predicted"/>
<dbReference type="PANTHER" id="PTHR45690:SF19">
    <property type="entry name" value="NACHT, LRR AND PYD DOMAINS-CONTAINING PROTEIN 3"/>
    <property type="match status" value="1"/>
</dbReference>
<comment type="caution">
    <text evidence="4">The sequence shown here is derived from an EMBL/GenBank/DDBJ whole genome shotgun (WGS) entry which is preliminary data.</text>
</comment>
<comment type="subcellular location">
    <subcellularLocation>
        <location evidence="1">Cytoplasm</location>
    </subcellularLocation>
</comment>
<dbReference type="Proteomes" id="UP001209878">
    <property type="component" value="Unassembled WGS sequence"/>
</dbReference>
<evidence type="ECO:0000256" key="2">
    <source>
        <dbReference type="ARBA" id="ARBA00022490"/>
    </source>
</evidence>
<dbReference type="InterPro" id="IPR050637">
    <property type="entry name" value="NLRP_innate_immun_reg"/>
</dbReference>
<accession>A0AAD9J231</accession>
<keyword evidence="3" id="KW-0677">Repeat</keyword>
<keyword evidence="2" id="KW-0963">Cytoplasm</keyword>
<dbReference type="Gene3D" id="3.80.10.10">
    <property type="entry name" value="Ribonuclease Inhibitor"/>
    <property type="match status" value="1"/>
</dbReference>
<dbReference type="InterPro" id="IPR032675">
    <property type="entry name" value="LRR_dom_sf"/>
</dbReference>
<protein>
    <submittedName>
        <fullName evidence="4">Uncharacterized protein</fullName>
    </submittedName>
</protein>
<evidence type="ECO:0000313" key="4">
    <source>
        <dbReference type="EMBL" id="KAK2145137.1"/>
    </source>
</evidence>
<name>A0AAD9J231_RIDPI</name>
<gene>
    <name evidence="4" type="ORF">NP493_3982g00010</name>
</gene>
<organism evidence="4 5">
    <name type="scientific">Ridgeia piscesae</name>
    <name type="common">Tubeworm</name>
    <dbReference type="NCBI Taxonomy" id="27915"/>
    <lineage>
        <taxon>Eukaryota</taxon>
        <taxon>Metazoa</taxon>
        <taxon>Spiralia</taxon>
        <taxon>Lophotrochozoa</taxon>
        <taxon>Annelida</taxon>
        <taxon>Polychaeta</taxon>
        <taxon>Sedentaria</taxon>
        <taxon>Canalipalpata</taxon>
        <taxon>Sabellida</taxon>
        <taxon>Siboglinidae</taxon>
        <taxon>Ridgeia</taxon>
    </lineage>
</organism>
<dbReference type="AlphaFoldDB" id="A0AAD9J231"/>
<evidence type="ECO:0000313" key="5">
    <source>
        <dbReference type="Proteomes" id="UP001209878"/>
    </source>
</evidence>
<evidence type="ECO:0000256" key="3">
    <source>
        <dbReference type="ARBA" id="ARBA00022737"/>
    </source>
</evidence>
<evidence type="ECO:0000256" key="1">
    <source>
        <dbReference type="ARBA" id="ARBA00004496"/>
    </source>
</evidence>
<keyword evidence="5" id="KW-1185">Reference proteome</keyword>
<dbReference type="PANTHER" id="PTHR45690">
    <property type="entry name" value="NACHT, LRR AND PYD DOMAINS-CONTAINING PROTEIN 12"/>
    <property type="match status" value="1"/>
</dbReference>
<dbReference type="GO" id="GO:0005737">
    <property type="term" value="C:cytoplasm"/>
    <property type="evidence" value="ECO:0007669"/>
    <property type="project" value="UniProtKB-SubCell"/>
</dbReference>